<sequence length="473" mass="51658">MSECRVPSWNNNNNNNNNNNLSQQIRQVEAGEEERNRSSSSSHVHHHHHRQTHRPPYYVVPISNYEVAELTWENGQLAMHGLTGAGILQPPASKPPPTPTFGDTLESIVHQATAGAPPININPISAATASGGGVEKRASFVKKRMRSSESDQSGRHNISSSRIRSSFNDDQQMVVGGGGGGGAGATAAERSACASESATFCREKDAGTTTMMTWTSFESPPGTGSFKTHNNKTTDDDSACHDASENCRDQEMETKGESVRSQSARRSRAAFIHNQSERRRRDRINEKMKALQKLVPNASKTDKASMLDEVIVYLKQLQNEVQMMSRNMALPQMMMMMNPLAMQQQLQMSLLARMGMGMGVGLGMGMGMLDSNTLVRSTTSPISSGLISTTPMPSSFLPSHFAMPTAPHPSQPKSSATNPAPPPFADPYTSFLAQQAMNMDIYKMAALYRQHQQANQATQATSNSSQPNFIQRE</sequence>
<protein>
    <submittedName>
        <fullName evidence="1">Uncharacterized protein</fullName>
    </submittedName>
</protein>
<accession>A0ACB9ZKX9</accession>
<dbReference type="EMBL" id="CM044708">
    <property type="protein sequence ID" value="KAI5648245.1"/>
    <property type="molecule type" value="Genomic_DNA"/>
</dbReference>
<comment type="caution">
    <text evidence="1">The sequence shown here is derived from an EMBL/GenBank/DDBJ whole genome shotgun (WGS) entry which is preliminary data.</text>
</comment>
<dbReference type="Proteomes" id="UP001060085">
    <property type="component" value="Linkage Group LG08"/>
</dbReference>
<gene>
    <name evidence="1" type="ORF">M9H77_34250</name>
</gene>
<keyword evidence="2" id="KW-1185">Reference proteome</keyword>
<name>A0ACB9ZKX9_CATRO</name>
<evidence type="ECO:0000313" key="1">
    <source>
        <dbReference type="EMBL" id="KAI5648245.1"/>
    </source>
</evidence>
<evidence type="ECO:0000313" key="2">
    <source>
        <dbReference type="Proteomes" id="UP001060085"/>
    </source>
</evidence>
<organism evidence="1 2">
    <name type="scientific">Catharanthus roseus</name>
    <name type="common">Madagascar periwinkle</name>
    <name type="synonym">Vinca rosea</name>
    <dbReference type="NCBI Taxonomy" id="4058"/>
    <lineage>
        <taxon>Eukaryota</taxon>
        <taxon>Viridiplantae</taxon>
        <taxon>Streptophyta</taxon>
        <taxon>Embryophyta</taxon>
        <taxon>Tracheophyta</taxon>
        <taxon>Spermatophyta</taxon>
        <taxon>Magnoliopsida</taxon>
        <taxon>eudicotyledons</taxon>
        <taxon>Gunneridae</taxon>
        <taxon>Pentapetalae</taxon>
        <taxon>asterids</taxon>
        <taxon>lamiids</taxon>
        <taxon>Gentianales</taxon>
        <taxon>Apocynaceae</taxon>
        <taxon>Rauvolfioideae</taxon>
        <taxon>Vinceae</taxon>
        <taxon>Catharanthinae</taxon>
        <taxon>Catharanthus</taxon>
    </lineage>
</organism>
<reference evidence="2" key="1">
    <citation type="journal article" date="2023" name="Nat. Plants">
        <title>Single-cell RNA sequencing provides a high-resolution roadmap for understanding the multicellular compartmentation of specialized metabolism.</title>
        <authorList>
            <person name="Sun S."/>
            <person name="Shen X."/>
            <person name="Li Y."/>
            <person name="Li Y."/>
            <person name="Wang S."/>
            <person name="Li R."/>
            <person name="Zhang H."/>
            <person name="Shen G."/>
            <person name="Guo B."/>
            <person name="Wei J."/>
            <person name="Xu J."/>
            <person name="St-Pierre B."/>
            <person name="Chen S."/>
            <person name="Sun C."/>
        </authorList>
    </citation>
    <scope>NUCLEOTIDE SEQUENCE [LARGE SCALE GENOMIC DNA]</scope>
</reference>
<proteinExistence type="predicted"/>